<evidence type="ECO:0000313" key="2">
    <source>
        <dbReference type="Proteomes" id="UP000535937"/>
    </source>
</evidence>
<keyword evidence="2" id="KW-1185">Reference proteome</keyword>
<accession>A0A7W4WB41</accession>
<dbReference type="EMBL" id="JACHWZ010000007">
    <property type="protein sequence ID" value="MBB3061021.1"/>
    <property type="molecule type" value="Genomic_DNA"/>
</dbReference>
<comment type="caution">
    <text evidence="1">The sequence shown here is derived from an EMBL/GenBank/DDBJ whole genome shotgun (WGS) entry which is preliminary data.</text>
</comment>
<proteinExistence type="predicted"/>
<name>A0A7W4WB41_9GAMM</name>
<protein>
    <submittedName>
        <fullName evidence="1">Uncharacterized protein</fullName>
    </submittedName>
</protein>
<dbReference type="AlphaFoldDB" id="A0A7W4WB41"/>
<evidence type="ECO:0000313" key="1">
    <source>
        <dbReference type="EMBL" id="MBB3061021.1"/>
    </source>
</evidence>
<gene>
    <name evidence="1" type="ORF">FHS09_001851</name>
</gene>
<reference evidence="1 2" key="1">
    <citation type="submission" date="2020-08" db="EMBL/GenBank/DDBJ databases">
        <title>Genomic Encyclopedia of Type Strains, Phase III (KMG-III): the genomes of soil and plant-associated and newly described type strains.</title>
        <authorList>
            <person name="Whitman W."/>
        </authorList>
    </citation>
    <scope>NUCLEOTIDE SEQUENCE [LARGE SCALE GENOMIC DNA]</scope>
    <source>
        <strain evidence="1 2">CECT 8799</strain>
    </source>
</reference>
<sequence>MGYQSAGSTWPAFSNAKRGAAHTNHTLAVLGRNGGTSKATRSWRYGSLKLF</sequence>
<organism evidence="1 2">
    <name type="scientific">Microbulbifer rhizosphaerae</name>
    <dbReference type="NCBI Taxonomy" id="1562603"/>
    <lineage>
        <taxon>Bacteria</taxon>
        <taxon>Pseudomonadati</taxon>
        <taxon>Pseudomonadota</taxon>
        <taxon>Gammaproteobacteria</taxon>
        <taxon>Cellvibrionales</taxon>
        <taxon>Microbulbiferaceae</taxon>
        <taxon>Microbulbifer</taxon>
    </lineage>
</organism>
<dbReference type="Proteomes" id="UP000535937">
    <property type="component" value="Unassembled WGS sequence"/>
</dbReference>